<evidence type="ECO:0000256" key="1">
    <source>
        <dbReference type="SAM" id="MobiDB-lite"/>
    </source>
</evidence>
<evidence type="ECO:0000259" key="2">
    <source>
        <dbReference type="SMART" id="SM00382"/>
    </source>
</evidence>
<feature type="region of interest" description="Disordered" evidence="1">
    <location>
        <begin position="201"/>
        <end position="228"/>
    </location>
</feature>
<proteinExistence type="predicted"/>
<feature type="domain" description="AAA+ ATPase" evidence="2">
    <location>
        <begin position="286"/>
        <end position="451"/>
    </location>
</feature>
<dbReference type="InParanoid" id="A0A4S2MQC4"/>
<dbReference type="OrthoDB" id="9996895at2759"/>
<organism evidence="3 4">
    <name type="scientific">Ascodesmis nigricans</name>
    <dbReference type="NCBI Taxonomy" id="341454"/>
    <lineage>
        <taxon>Eukaryota</taxon>
        <taxon>Fungi</taxon>
        <taxon>Dikarya</taxon>
        <taxon>Ascomycota</taxon>
        <taxon>Pezizomycotina</taxon>
        <taxon>Pezizomycetes</taxon>
        <taxon>Pezizales</taxon>
        <taxon>Ascodesmidaceae</taxon>
        <taxon>Ascodesmis</taxon>
    </lineage>
</organism>
<keyword evidence="4" id="KW-1185">Reference proteome</keyword>
<feature type="region of interest" description="Disordered" evidence="1">
    <location>
        <begin position="1"/>
        <end position="23"/>
    </location>
</feature>
<accession>A0A4S2MQC4</accession>
<reference evidence="3 4" key="1">
    <citation type="submission" date="2019-04" db="EMBL/GenBank/DDBJ databases">
        <title>Comparative genomics and transcriptomics to analyze fruiting body development in filamentous ascomycetes.</title>
        <authorList>
            <consortium name="DOE Joint Genome Institute"/>
            <person name="Lutkenhaus R."/>
            <person name="Traeger S."/>
            <person name="Breuer J."/>
            <person name="Kuo A."/>
            <person name="Lipzen A."/>
            <person name="Pangilinan J."/>
            <person name="Dilworth D."/>
            <person name="Sandor L."/>
            <person name="Poggeler S."/>
            <person name="Barry K."/>
            <person name="Grigoriev I.V."/>
            <person name="Nowrousian M."/>
        </authorList>
    </citation>
    <scope>NUCLEOTIDE SEQUENCE [LARGE SCALE GENOMIC DNA]</scope>
    <source>
        <strain evidence="3 4">CBS 389.68</strain>
    </source>
</reference>
<dbReference type="STRING" id="341454.A0A4S2MQC4"/>
<dbReference type="GO" id="GO:0003677">
    <property type="term" value="F:DNA binding"/>
    <property type="evidence" value="ECO:0007669"/>
    <property type="project" value="TreeGrafter"/>
</dbReference>
<dbReference type="Proteomes" id="UP000298138">
    <property type="component" value="Unassembled WGS sequence"/>
</dbReference>
<feature type="region of interest" description="Disordered" evidence="1">
    <location>
        <begin position="349"/>
        <end position="378"/>
    </location>
</feature>
<feature type="compositionally biased region" description="Basic residues" evidence="1">
    <location>
        <begin position="203"/>
        <end position="222"/>
    </location>
</feature>
<feature type="compositionally biased region" description="Polar residues" evidence="1">
    <location>
        <begin position="366"/>
        <end position="378"/>
    </location>
</feature>
<dbReference type="Pfam" id="PF03215">
    <property type="entry name" value="Rad17"/>
    <property type="match status" value="1"/>
</dbReference>
<sequence>MLEPAWPAKGTTHVRGLDPPDSVDRDCPFSRTKKLKSHQVTIAPAENILTKICHDVNLREVETTVKHPDYRTHSYLTIPPEVRLPKRLVTTSSQLQDMVRPRTQARLLHPKALAHKIAADSDSESDMALGPGGKVHPALMNLYIRLGHELTAFDTNTFDTHPWEVKYAPQRGCDVLQPTKEMEVLETWLIGLRTELFDVPDPRKRKPRKTAPKGVVKKKRKKGGDDLNGFVVTSEEEMNYMDELTDPDEEEGDWTVATAKSKKSTIRSGDKDLFQDLGDDATDAKKTNAVLISGPTGCGKSAAVYAVAKQLGYTVFEVSPGSRRNGKDLLDLVGDMSRNHLVHQAKAAAESTNPFSRARAAAGRETTPQSVTSEDAGRPQQSLILLEEVDILFEEDKTFWSSVVTLMAKSKRPIIMTCNDEEVIPLDTLSLHAILRFSRPPVDLIVDYLILMAANEGHLLQTQCVRDLVHANYRDLRRCIMELQFHCRIGVGDRTGSLNWQIIRFPHGCDVADSGEVMRVVSVDTYREGMGWLDFAPSAREEERWEHVWDQFGVDVATQDAGLESCVRAITDGNGMGRKEALGLTVEFLEARSVADAVSRGAMSASHQPQIDATHPERTSATILDDQVGYPTLSTPLHPSTTDRAVTIAAHHLAWSFFSVATKQHTPYPPTPNSTTILTAVTNRHLPPTPTITDEPLFSPIHYQALFHPFSLFHPKFAFTPQLVHSCVYPGTTALVEEAAPMIRGILRHDVADERRRRKAGLMSAGGKRKTRAARMALEGKGRGGRGDRWFLGVGAEVLVTCGERWGEAVEWAMQRKVNESGDGENTESCEEMEMKS</sequence>
<dbReference type="AlphaFoldDB" id="A0A4S2MQC4"/>
<evidence type="ECO:0000313" key="3">
    <source>
        <dbReference type="EMBL" id="TGZ79421.1"/>
    </source>
</evidence>
<name>A0A4S2MQC4_9PEZI</name>
<dbReference type="SMART" id="SM00382">
    <property type="entry name" value="AAA"/>
    <property type="match status" value="1"/>
</dbReference>
<dbReference type="InterPro" id="IPR003593">
    <property type="entry name" value="AAA+_ATPase"/>
</dbReference>
<dbReference type="InterPro" id="IPR027417">
    <property type="entry name" value="P-loop_NTPase"/>
</dbReference>
<gene>
    <name evidence="3" type="ORF">EX30DRAFT_342303</name>
</gene>
<evidence type="ECO:0000313" key="4">
    <source>
        <dbReference type="Proteomes" id="UP000298138"/>
    </source>
</evidence>
<dbReference type="EMBL" id="ML220131">
    <property type="protein sequence ID" value="TGZ79421.1"/>
    <property type="molecule type" value="Genomic_DNA"/>
</dbReference>
<dbReference type="CDD" id="cd00009">
    <property type="entry name" value="AAA"/>
    <property type="match status" value="1"/>
</dbReference>
<dbReference type="PANTHER" id="PTHR23389:SF21">
    <property type="entry name" value="ATPASE FAMILY AAA DOMAIN-CONTAINING PROTEIN 5"/>
    <property type="match status" value="1"/>
</dbReference>
<keyword evidence="3" id="KW-0378">Hydrolase</keyword>
<dbReference type="SUPFAM" id="SSF52540">
    <property type="entry name" value="P-loop containing nucleoside triphosphate hydrolases"/>
    <property type="match status" value="1"/>
</dbReference>
<protein>
    <submittedName>
        <fullName evidence="3">P-loop containing nucleoside triphosphate hydrolase protein</fullName>
    </submittedName>
</protein>
<feature type="region of interest" description="Disordered" evidence="1">
    <location>
        <begin position="817"/>
        <end position="837"/>
    </location>
</feature>
<dbReference type="GO" id="GO:0016787">
    <property type="term" value="F:hydrolase activity"/>
    <property type="evidence" value="ECO:0007669"/>
    <property type="project" value="UniProtKB-KW"/>
</dbReference>
<dbReference type="GO" id="GO:0005634">
    <property type="term" value="C:nucleus"/>
    <property type="evidence" value="ECO:0007669"/>
    <property type="project" value="TreeGrafter"/>
</dbReference>
<feature type="compositionally biased region" description="Acidic residues" evidence="1">
    <location>
        <begin position="822"/>
        <end position="837"/>
    </location>
</feature>
<dbReference type="PANTHER" id="PTHR23389">
    <property type="entry name" value="CHROMOSOME TRANSMISSION FIDELITY FACTOR 18"/>
    <property type="match status" value="1"/>
</dbReference>
<dbReference type="Gene3D" id="3.40.50.300">
    <property type="entry name" value="P-loop containing nucleotide triphosphate hydrolases"/>
    <property type="match status" value="1"/>
</dbReference>